<feature type="domain" description="FAD-binding PCMH-type" evidence="5">
    <location>
        <begin position="52"/>
        <end position="239"/>
    </location>
</feature>
<comment type="cofactor">
    <cofactor evidence="1">
        <name>FAD</name>
        <dbReference type="ChEBI" id="CHEBI:57692"/>
    </cofactor>
</comment>
<evidence type="ECO:0000256" key="2">
    <source>
        <dbReference type="ARBA" id="ARBA00022630"/>
    </source>
</evidence>
<dbReference type="InterPro" id="IPR016169">
    <property type="entry name" value="FAD-bd_PCMH_sub2"/>
</dbReference>
<dbReference type="Gene3D" id="3.40.462.10">
    <property type="entry name" value="FAD-linked oxidases, C-terminal domain"/>
    <property type="match status" value="1"/>
</dbReference>
<dbReference type="Proteomes" id="UP000015525">
    <property type="component" value="Unassembled WGS sequence"/>
</dbReference>
<dbReference type="Pfam" id="PF02913">
    <property type="entry name" value="FAD-oxidase_C"/>
    <property type="match status" value="1"/>
</dbReference>
<proteinExistence type="predicted"/>
<dbReference type="SUPFAM" id="SSF55103">
    <property type="entry name" value="FAD-linked oxidases, C-terminal domain"/>
    <property type="match status" value="1"/>
</dbReference>
<dbReference type="SUPFAM" id="SSF56176">
    <property type="entry name" value="FAD-binding/transporter-associated domain-like"/>
    <property type="match status" value="1"/>
</dbReference>
<evidence type="ECO:0000256" key="1">
    <source>
        <dbReference type="ARBA" id="ARBA00001974"/>
    </source>
</evidence>
<evidence type="ECO:0000313" key="7">
    <source>
        <dbReference type="Proteomes" id="UP000015525"/>
    </source>
</evidence>
<name>T0G7T9_9SPHN</name>
<dbReference type="InterPro" id="IPR016166">
    <property type="entry name" value="FAD-bd_PCMH"/>
</dbReference>
<keyword evidence="2" id="KW-0285">Flavoprotein</keyword>
<dbReference type="PANTHER" id="PTHR11748">
    <property type="entry name" value="D-LACTATE DEHYDROGENASE"/>
    <property type="match status" value="1"/>
</dbReference>
<evidence type="ECO:0000259" key="5">
    <source>
        <dbReference type="PROSITE" id="PS51387"/>
    </source>
</evidence>
<dbReference type="GO" id="GO:0071949">
    <property type="term" value="F:FAD binding"/>
    <property type="evidence" value="ECO:0007669"/>
    <property type="project" value="InterPro"/>
</dbReference>
<dbReference type="Gene3D" id="3.30.465.10">
    <property type="match status" value="1"/>
</dbReference>
<dbReference type="InterPro" id="IPR016170">
    <property type="entry name" value="Cytok_DH_C_sf"/>
</dbReference>
<dbReference type="AlphaFoldDB" id="T0G7T9"/>
<dbReference type="InterPro" id="IPR016171">
    <property type="entry name" value="Vanillyl_alc_oxidase_C-sub2"/>
</dbReference>
<dbReference type="Gene3D" id="1.10.45.10">
    <property type="entry name" value="Vanillyl-alcohol Oxidase, Chain A, domain 4"/>
    <property type="match status" value="1"/>
</dbReference>
<gene>
    <name evidence="6" type="ORF">L288_19080</name>
</gene>
<keyword evidence="3" id="KW-0274">FAD</keyword>
<dbReference type="EMBL" id="ATHO01000162">
    <property type="protein sequence ID" value="EQA99790.1"/>
    <property type="molecule type" value="Genomic_DNA"/>
</dbReference>
<dbReference type="InterPro" id="IPR036318">
    <property type="entry name" value="FAD-bd_PCMH-like_sf"/>
</dbReference>
<organism evidence="6 7">
    <name type="scientific">Sphingobium quisquiliarum P25</name>
    <dbReference type="NCBI Taxonomy" id="1329909"/>
    <lineage>
        <taxon>Bacteria</taxon>
        <taxon>Pseudomonadati</taxon>
        <taxon>Pseudomonadota</taxon>
        <taxon>Alphaproteobacteria</taxon>
        <taxon>Sphingomonadales</taxon>
        <taxon>Sphingomonadaceae</taxon>
        <taxon>Sphingobium</taxon>
    </lineage>
</organism>
<dbReference type="PATRIC" id="fig|1329909.3.peg.3672"/>
<sequence>MISEAVLPKGLDHASFTRAVAEYRAIVGEEHVIVDLERLVPYTKIMIPEDEGLHQASGAIAPDGVEQIRQILAVSTKYKIPLWTVSTGRNFGYGSAGPATPGQMILDLRRMNRIISVDPELCTILVEPGVTYRQLQDHLDANNYDMWLNFPSPGPIVGPVGNTLDRGVGYNRYGENMSHFCGMEVMLADGSLIQTGMGGVPGSKAWQCYRWGFGPWIDGLFTQSNLGIVTKMGFWLMPKPPAFRPIGIGLPTPQAAGKALDIMRRLRMNMVIENMVLGETTYPIAMKVKRSDIYQGEGAIPLHVLEEVRKKLGVPRFSAALTLYGTSEQLDVNEKIIRDAFAGLGEVNVFDPKGALEHVFRNQIGLPNLDEFGVYNFRGGGGSAWFALVLPLSGAEFVKSMDICRPIFEEFGFDYMGGLMVGPLARHAEHVMDLLFDRSDPEEMKRAYACFDKLLSVNVAAGYAPYRVNTAFMNKTAEAYGPAQRDLNRRLKNALDPHGILAPGKSGIFN</sequence>
<keyword evidence="4" id="KW-0560">Oxidoreductase</keyword>
<dbReference type="InterPro" id="IPR016167">
    <property type="entry name" value="FAD-bd_PCMH_sub1"/>
</dbReference>
<protein>
    <recommendedName>
        <fullName evidence="5">FAD-binding PCMH-type domain-containing protein</fullName>
    </recommendedName>
</protein>
<dbReference type="Gene3D" id="3.30.43.10">
    <property type="entry name" value="Uridine Diphospho-n-acetylenolpyruvylglucosamine Reductase, domain 2"/>
    <property type="match status" value="1"/>
</dbReference>
<dbReference type="PROSITE" id="PS51387">
    <property type="entry name" value="FAD_PCMH"/>
    <property type="match status" value="1"/>
</dbReference>
<dbReference type="PANTHER" id="PTHR11748:SF114">
    <property type="entry name" value="ARYL-ALCOHOL OXIDASE VANILLYL-ALCOHOL OXIDASE (AFU_ORTHOLOGUE AFUA_3G09500)-RELATED"/>
    <property type="match status" value="1"/>
</dbReference>
<comment type="caution">
    <text evidence="6">The sequence shown here is derived from an EMBL/GenBank/DDBJ whole genome shotgun (WGS) entry which is preliminary data.</text>
</comment>
<dbReference type="GO" id="GO:0004458">
    <property type="term" value="F:D-lactate dehydrogenase (cytochrome) activity"/>
    <property type="evidence" value="ECO:0007669"/>
    <property type="project" value="TreeGrafter"/>
</dbReference>
<dbReference type="InterPro" id="IPR016164">
    <property type="entry name" value="FAD-linked_Oxase-like_C"/>
</dbReference>
<evidence type="ECO:0000256" key="4">
    <source>
        <dbReference type="ARBA" id="ARBA00023002"/>
    </source>
</evidence>
<dbReference type="InterPro" id="IPR006094">
    <property type="entry name" value="Oxid_FAD_bind_N"/>
</dbReference>
<dbReference type="InterPro" id="IPR004113">
    <property type="entry name" value="FAD-bd_oxidored_4_C"/>
</dbReference>
<dbReference type="RefSeq" id="WP_021239819.1">
    <property type="nucleotide sequence ID" value="NZ_ATHO01000162.1"/>
</dbReference>
<dbReference type="Pfam" id="PF01565">
    <property type="entry name" value="FAD_binding_4"/>
    <property type="match status" value="1"/>
</dbReference>
<keyword evidence="7" id="KW-1185">Reference proteome</keyword>
<evidence type="ECO:0000313" key="6">
    <source>
        <dbReference type="EMBL" id="EQA99790.1"/>
    </source>
</evidence>
<evidence type="ECO:0000256" key="3">
    <source>
        <dbReference type="ARBA" id="ARBA00022827"/>
    </source>
</evidence>
<dbReference type="GO" id="GO:0008720">
    <property type="term" value="F:D-lactate dehydrogenase (NAD+) activity"/>
    <property type="evidence" value="ECO:0007669"/>
    <property type="project" value="TreeGrafter"/>
</dbReference>
<reference evidence="6 7" key="1">
    <citation type="journal article" date="2013" name="Genome Announc.">
        <title>Draft Genome Sequence of Sphingobium quisquiliarum Strain P25T, a Novel Hexachlorocyclohexane (HCH)-Degrading Bacterium Isolated from an HCH Dumpsite.</title>
        <authorList>
            <person name="Kumar Singh A."/>
            <person name="Sangwan N."/>
            <person name="Sharma A."/>
            <person name="Gupta V."/>
            <person name="Khurana J.P."/>
            <person name="Lal R."/>
        </authorList>
    </citation>
    <scope>NUCLEOTIDE SEQUENCE [LARGE SCALE GENOMIC DNA]</scope>
    <source>
        <strain evidence="6 7">P25</strain>
    </source>
</reference>
<dbReference type="GO" id="GO:1903457">
    <property type="term" value="P:lactate catabolic process"/>
    <property type="evidence" value="ECO:0007669"/>
    <property type="project" value="TreeGrafter"/>
</dbReference>
<accession>T0G7T9</accession>